<keyword evidence="2" id="KW-1185">Reference proteome</keyword>
<dbReference type="Proteomes" id="UP000632273">
    <property type="component" value="Unassembled WGS sequence"/>
</dbReference>
<dbReference type="EMBL" id="BMHT01000011">
    <property type="protein sequence ID" value="GGF27459.1"/>
    <property type="molecule type" value="Genomic_DNA"/>
</dbReference>
<gene>
    <name evidence="1" type="ORF">GCM10011383_43930</name>
</gene>
<protein>
    <recommendedName>
        <fullName evidence="3">DUF481 domain-containing protein</fullName>
    </recommendedName>
</protein>
<evidence type="ECO:0000313" key="1">
    <source>
        <dbReference type="EMBL" id="GGF27459.1"/>
    </source>
</evidence>
<evidence type="ECO:0008006" key="3">
    <source>
        <dbReference type="Google" id="ProtNLM"/>
    </source>
</evidence>
<name>A0ABQ1UX84_9BACT</name>
<reference evidence="2" key="1">
    <citation type="journal article" date="2019" name="Int. J. Syst. Evol. Microbiol.">
        <title>The Global Catalogue of Microorganisms (GCM) 10K type strain sequencing project: providing services to taxonomists for standard genome sequencing and annotation.</title>
        <authorList>
            <consortium name="The Broad Institute Genomics Platform"/>
            <consortium name="The Broad Institute Genome Sequencing Center for Infectious Disease"/>
            <person name="Wu L."/>
            <person name="Ma J."/>
        </authorList>
    </citation>
    <scope>NUCLEOTIDE SEQUENCE [LARGE SCALE GENOMIC DNA]</scope>
    <source>
        <strain evidence="2">CGMCC 1.15197</strain>
    </source>
</reference>
<accession>A0ABQ1UX84</accession>
<organism evidence="1 2">
    <name type="scientific">Hymenobacter cavernae</name>
    <dbReference type="NCBI Taxonomy" id="2044852"/>
    <lineage>
        <taxon>Bacteria</taxon>
        <taxon>Pseudomonadati</taxon>
        <taxon>Bacteroidota</taxon>
        <taxon>Cytophagia</taxon>
        <taxon>Cytophagales</taxon>
        <taxon>Hymenobacteraceae</taxon>
        <taxon>Hymenobacter</taxon>
    </lineage>
</organism>
<sequence>MLGLLGILVLPVRGQFTLTQRLDEKLREDKQVSELYFVGNGDIQAGLSNEKREIAANTGLGILFWRIWNGKWELQLDAKVNVASTIDTILHARVNGIVANNRLYGRSVLIPGFSKQSTIVDMLWYRANGAKPLFKLFSGIEIKLAASNNVWGYYDQVQQISNGDTAMVRRNTFVDVSNIGGKVGLFYEFIPEDQRRLNGNSVRLGINLIGRSIQGDVGRHSDPIRQMRKDFLLSPNTIHLGFEPSLTFRLKNIRAEASVPYLFARASKTVPGLSGAQFLTSISFVGGFPVKME</sequence>
<comment type="caution">
    <text evidence="1">The sequence shown here is derived from an EMBL/GenBank/DDBJ whole genome shotgun (WGS) entry which is preliminary data.</text>
</comment>
<evidence type="ECO:0000313" key="2">
    <source>
        <dbReference type="Proteomes" id="UP000632273"/>
    </source>
</evidence>
<proteinExistence type="predicted"/>